<dbReference type="Proteomes" id="UP000243459">
    <property type="component" value="Chromosome 5"/>
</dbReference>
<sequence length="84" mass="9474">MQSTNEADFFTEYGEASRYQIHEVVDKGSYGVVGVAVDTHNGEKLAIKKINDVFEHVSDATRILIMWQHDGTVLLNYVALFSPR</sequence>
<dbReference type="EMBL" id="CM007385">
    <property type="protein sequence ID" value="ONK68129.1"/>
    <property type="molecule type" value="Genomic_DNA"/>
</dbReference>
<reference evidence="2" key="1">
    <citation type="journal article" date="2017" name="Nat. Commun.">
        <title>The asparagus genome sheds light on the origin and evolution of a young Y chromosome.</title>
        <authorList>
            <person name="Harkess A."/>
            <person name="Zhou J."/>
            <person name="Xu C."/>
            <person name="Bowers J.E."/>
            <person name="Van der Hulst R."/>
            <person name="Ayyampalayam S."/>
            <person name="Mercati F."/>
            <person name="Riccardi P."/>
            <person name="McKain M.R."/>
            <person name="Kakrana A."/>
            <person name="Tang H."/>
            <person name="Ray J."/>
            <person name="Groenendijk J."/>
            <person name="Arikit S."/>
            <person name="Mathioni S.M."/>
            <person name="Nakano M."/>
            <person name="Shan H."/>
            <person name="Telgmann-Rauber A."/>
            <person name="Kanno A."/>
            <person name="Yue Z."/>
            <person name="Chen H."/>
            <person name="Li W."/>
            <person name="Chen Y."/>
            <person name="Xu X."/>
            <person name="Zhang Y."/>
            <person name="Luo S."/>
            <person name="Chen H."/>
            <person name="Gao J."/>
            <person name="Mao Z."/>
            <person name="Pires J.C."/>
            <person name="Luo M."/>
            <person name="Kudrna D."/>
            <person name="Wing R.A."/>
            <person name="Meyers B.C."/>
            <person name="Yi K."/>
            <person name="Kong H."/>
            <person name="Lavrijsen P."/>
            <person name="Sunseri F."/>
            <person name="Falavigna A."/>
            <person name="Ye Y."/>
            <person name="Leebens-Mack J.H."/>
            <person name="Chen G."/>
        </authorList>
    </citation>
    <scope>NUCLEOTIDE SEQUENCE [LARGE SCALE GENOMIC DNA]</scope>
    <source>
        <strain evidence="2">cv. DH0086</strain>
    </source>
</reference>
<proteinExistence type="predicted"/>
<dbReference type="Gene3D" id="3.30.200.20">
    <property type="entry name" value="Phosphorylase Kinase, domain 1"/>
    <property type="match status" value="1"/>
</dbReference>
<dbReference type="Gramene" id="ONK68129">
    <property type="protein sequence ID" value="ONK68129"/>
    <property type="gene ID" value="A4U43_C05F7750"/>
</dbReference>
<evidence type="ECO:0000313" key="2">
    <source>
        <dbReference type="Proteomes" id="UP000243459"/>
    </source>
</evidence>
<name>A0A5P1ETS7_ASPOF</name>
<dbReference type="OMA" id="ATRILIM"/>
<evidence type="ECO:0008006" key="3">
    <source>
        <dbReference type="Google" id="ProtNLM"/>
    </source>
</evidence>
<evidence type="ECO:0000313" key="1">
    <source>
        <dbReference type="EMBL" id="ONK68129.1"/>
    </source>
</evidence>
<organism evidence="1 2">
    <name type="scientific">Asparagus officinalis</name>
    <name type="common">Garden asparagus</name>
    <dbReference type="NCBI Taxonomy" id="4686"/>
    <lineage>
        <taxon>Eukaryota</taxon>
        <taxon>Viridiplantae</taxon>
        <taxon>Streptophyta</taxon>
        <taxon>Embryophyta</taxon>
        <taxon>Tracheophyta</taxon>
        <taxon>Spermatophyta</taxon>
        <taxon>Magnoliopsida</taxon>
        <taxon>Liliopsida</taxon>
        <taxon>Asparagales</taxon>
        <taxon>Asparagaceae</taxon>
        <taxon>Asparagoideae</taxon>
        <taxon>Asparagus</taxon>
    </lineage>
</organism>
<dbReference type="SUPFAM" id="SSF56112">
    <property type="entry name" value="Protein kinase-like (PK-like)"/>
    <property type="match status" value="1"/>
</dbReference>
<gene>
    <name evidence="1" type="ORF">A4U43_C05F7750</name>
</gene>
<dbReference type="InterPro" id="IPR011009">
    <property type="entry name" value="Kinase-like_dom_sf"/>
</dbReference>
<dbReference type="AlphaFoldDB" id="A0A5P1ETS7"/>
<keyword evidence="2" id="KW-1185">Reference proteome</keyword>
<accession>A0A5P1ETS7</accession>
<protein>
    <recommendedName>
        <fullName evidence="3">Protein kinase domain-containing protein</fullName>
    </recommendedName>
</protein>